<sequence length="349" mass="37970">MKEEVSLRDLTALIKQRLGMIISIGIMGLLLAAAYTFLWVTPLYESRTQLLVNRADAMDGLVLNDIDSNVQMINTYKDIILGPVILGNVKEQLELDYTDEELADMVFISANEESQVFSLAVTSPDPEEAASIANEIAATFQINVLEIMNIENVKIISAAVADSESISPNILNNLLIGLGVGLLAGFGAAMMRYAMAKTIDDQKYIIQTIGWPNLGAISELSKEEKTAIANMQKQKAAAAKALNEAEMPIVGEFSEAATMTKMKRIPDEKPSVISEQVPAEEQVHSVIAAIPGKNEVPKIKPKQQSAAHAGTSRERLVTVADMTKQKIDVILQNSDVSQTMDVGNKRGKR</sequence>
<evidence type="ECO:0000256" key="1">
    <source>
        <dbReference type="ARBA" id="ARBA00004651"/>
    </source>
</evidence>
<dbReference type="EMBL" id="QAOM01000002">
    <property type="protein sequence ID" value="PTQ86022.1"/>
    <property type="molecule type" value="Genomic_DNA"/>
</dbReference>
<dbReference type="PANTHER" id="PTHR32309">
    <property type="entry name" value="TYROSINE-PROTEIN KINASE"/>
    <property type="match status" value="1"/>
</dbReference>
<feature type="transmembrane region" description="Helical" evidence="12">
    <location>
        <begin position="21"/>
        <end position="40"/>
    </location>
</feature>
<evidence type="ECO:0000256" key="12">
    <source>
        <dbReference type="SAM" id="Phobius"/>
    </source>
</evidence>
<dbReference type="GO" id="GO:0005886">
    <property type="term" value="C:plasma membrane"/>
    <property type="evidence" value="ECO:0007669"/>
    <property type="project" value="UniProtKB-SubCell"/>
</dbReference>
<name>A0A2T5IQB7_9LACT</name>
<feature type="transmembrane region" description="Helical" evidence="12">
    <location>
        <begin position="174"/>
        <end position="194"/>
    </location>
</feature>
<evidence type="ECO:0000256" key="7">
    <source>
        <dbReference type="ARBA" id="ARBA00022903"/>
    </source>
</evidence>
<keyword evidence="8 12" id="KW-1133">Transmembrane helix</keyword>
<dbReference type="Pfam" id="PF02706">
    <property type="entry name" value="Wzz"/>
    <property type="match status" value="1"/>
</dbReference>
<accession>A0A2T5IQB7</accession>
<evidence type="ECO:0000313" key="14">
    <source>
        <dbReference type="EMBL" id="PTQ86022.1"/>
    </source>
</evidence>
<dbReference type="GO" id="GO:0004713">
    <property type="term" value="F:protein tyrosine kinase activity"/>
    <property type="evidence" value="ECO:0007669"/>
    <property type="project" value="TreeGrafter"/>
</dbReference>
<keyword evidence="6 12" id="KW-0812">Transmembrane</keyword>
<keyword evidence="10" id="KW-0270">Exopolysaccharide synthesis</keyword>
<evidence type="ECO:0000313" key="15">
    <source>
        <dbReference type="Proteomes" id="UP000244161"/>
    </source>
</evidence>
<proteinExistence type="inferred from homology"/>
<gene>
    <name evidence="14" type="ORF">C8U37_102125</name>
</gene>
<comment type="pathway">
    <text evidence="2">Capsule biogenesis; capsule polysaccharide biosynthesis.</text>
</comment>
<evidence type="ECO:0000256" key="5">
    <source>
        <dbReference type="ARBA" id="ARBA00022475"/>
    </source>
</evidence>
<comment type="subcellular location">
    <subcellularLocation>
        <location evidence="1">Cell membrane</location>
        <topology evidence="1">Multi-pass membrane protein</topology>
    </subcellularLocation>
</comment>
<evidence type="ECO:0000256" key="10">
    <source>
        <dbReference type="ARBA" id="ARBA00023169"/>
    </source>
</evidence>
<evidence type="ECO:0000259" key="13">
    <source>
        <dbReference type="Pfam" id="PF02706"/>
    </source>
</evidence>
<keyword evidence="5" id="KW-1003">Cell membrane</keyword>
<evidence type="ECO:0000256" key="6">
    <source>
        <dbReference type="ARBA" id="ARBA00022692"/>
    </source>
</evidence>
<feature type="domain" description="Polysaccharide chain length determinant N-terminal" evidence="13">
    <location>
        <begin position="3"/>
        <end position="93"/>
    </location>
</feature>
<evidence type="ECO:0000256" key="8">
    <source>
        <dbReference type="ARBA" id="ARBA00022989"/>
    </source>
</evidence>
<organism evidence="14 15">
    <name type="scientific">Trichococcus patagoniensis</name>
    <dbReference type="NCBI Taxonomy" id="382641"/>
    <lineage>
        <taxon>Bacteria</taxon>
        <taxon>Bacillati</taxon>
        <taxon>Bacillota</taxon>
        <taxon>Bacilli</taxon>
        <taxon>Lactobacillales</taxon>
        <taxon>Carnobacteriaceae</taxon>
        <taxon>Trichococcus</taxon>
    </lineage>
</organism>
<keyword evidence="7" id="KW-0972">Capsule biogenesis/degradation</keyword>
<dbReference type="PANTHER" id="PTHR32309:SF13">
    <property type="entry name" value="FERRIC ENTEROBACTIN TRANSPORT PROTEIN FEPE"/>
    <property type="match status" value="1"/>
</dbReference>
<evidence type="ECO:0000256" key="3">
    <source>
        <dbReference type="ARBA" id="ARBA00006683"/>
    </source>
</evidence>
<dbReference type="GO" id="GO:0000271">
    <property type="term" value="P:polysaccharide biosynthetic process"/>
    <property type="evidence" value="ECO:0007669"/>
    <property type="project" value="UniProtKB-KW"/>
</dbReference>
<evidence type="ECO:0000256" key="2">
    <source>
        <dbReference type="ARBA" id="ARBA00005132"/>
    </source>
</evidence>
<comment type="caution">
    <text evidence="14">The sequence shown here is derived from an EMBL/GenBank/DDBJ whole genome shotgun (WGS) entry which is preliminary data.</text>
</comment>
<evidence type="ECO:0000256" key="4">
    <source>
        <dbReference type="ARBA" id="ARBA00020739"/>
    </source>
</evidence>
<comment type="similarity">
    <text evidence="3">Belongs to the CpsC/CapA family.</text>
</comment>
<dbReference type="AlphaFoldDB" id="A0A2T5IQB7"/>
<dbReference type="OrthoDB" id="2360475at2"/>
<dbReference type="InterPro" id="IPR050445">
    <property type="entry name" value="Bact_polysacc_biosynth/exp"/>
</dbReference>
<keyword evidence="9 12" id="KW-0472">Membrane</keyword>
<dbReference type="Proteomes" id="UP000244161">
    <property type="component" value="Unassembled WGS sequence"/>
</dbReference>
<dbReference type="InterPro" id="IPR003856">
    <property type="entry name" value="LPS_length_determ_N"/>
</dbReference>
<keyword evidence="15" id="KW-1185">Reference proteome</keyword>
<comment type="function">
    <text evidence="11">Required for CpsD phosphorylation. Involved in the regulation of capsular polysaccharide biosynthesis. May be part of a complex that directs the coordinated polymerization and export to the cell surface of the capsular polysaccharide.</text>
</comment>
<evidence type="ECO:0000256" key="9">
    <source>
        <dbReference type="ARBA" id="ARBA00023136"/>
    </source>
</evidence>
<protein>
    <recommendedName>
        <fullName evidence="4">Capsular polysaccharide biosynthesis protein CpsC</fullName>
    </recommendedName>
</protein>
<reference evidence="14 15" key="1">
    <citation type="submission" date="2018-04" db="EMBL/GenBank/DDBJ databases">
        <title>Genomic Encyclopedia of Archaeal and Bacterial Type Strains, Phase II (KMG-II): from individual species to whole genera.</title>
        <authorList>
            <person name="Goeker M."/>
        </authorList>
    </citation>
    <scope>NUCLEOTIDE SEQUENCE [LARGE SCALE GENOMIC DNA]</scope>
    <source>
        <strain evidence="14 15">DSM 18806</strain>
    </source>
</reference>
<evidence type="ECO:0000256" key="11">
    <source>
        <dbReference type="ARBA" id="ARBA00045736"/>
    </source>
</evidence>
<dbReference type="RefSeq" id="WP_108031611.1">
    <property type="nucleotide sequence ID" value="NZ_QAOM01000002.1"/>
</dbReference>